<evidence type="ECO:0000256" key="2">
    <source>
        <dbReference type="SAM" id="MobiDB-lite"/>
    </source>
</evidence>
<sequence>MGDNPSDFNLAIDNFFDLFAKDLCPEVHEHEHEHEQDDKQNPSYRITPKVMKNDIRRYYSRMFMNTVNSGEFNQLQGFFSTFMMGPANFTVNHDDFDPSFGIPPFLAGTGPKLMVHFHLGMFVMFPDTIIRMISSQIVTSNAWSGTKIEIFVDVSCTKIHALSDDEWIPQLDVLEAKCSQLAEEKRQRLKEEELAAAAAAAASADPLSSAQNEDRPGIYDSFPPFESTSLFITDFAADSGSHISSIDETSGGEVGFDDVLLEKEACTDTGDTSDMLADTSTDDPNEPAMRPARKRRRRSRRSVAPETKTDQGNKTNTQDQENSENSNFISEEYIRMLCSQATLLPRPIRLRMDGTITLFLDENNHIQHLNIRARPKTE</sequence>
<gene>
    <name evidence="3" type="ORF">SELO1098_LOCUS26987</name>
</gene>
<proteinExistence type="predicted"/>
<accession>A0A7S3HKT4</accession>
<feature type="compositionally biased region" description="Polar residues" evidence="2">
    <location>
        <begin position="310"/>
        <end position="320"/>
    </location>
</feature>
<evidence type="ECO:0000313" key="3">
    <source>
        <dbReference type="EMBL" id="CAE0298133.1"/>
    </source>
</evidence>
<protein>
    <submittedName>
        <fullName evidence="3">Uncharacterized protein</fullName>
    </submittedName>
</protein>
<reference evidence="3" key="1">
    <citation type="submission" date="2021-01" db="EMBL/GenBank/DDBJ databases">
        <authorList>
            <person name="Corre E."/>
            <person name="Pelletier E."/>
            <person name="Niang G."/>
            <person name="Scheremetjew M."/>
            <person name="Finn R."/>
            <person name="Kale V."/>
            <person name="Holt S."/>
            <person name="Cochrane G."/>
            <person name="Meng A."/>
            <person name="Brown T."/>
            <person name="Cohen L."/>
        </authorList>
    </citation>
    <scope>NUCLEOTIDE SEQUENCE</scope>
    <source>
        <strain evidence="3">CCAP 955/1</strain>
    </source>
</reference>
<organism evidence="3">
    <name type="scientific">Spumella elongata</name>
    <dbReference type="NCBI Taxonomy" id="89044"/>
    <lineage>
        <taxon>Eukaryota</taxon>
        <taxon>Sar</taxon>
        <taxon>Stramenopiles</taxon>
        <taxon>Ochrophyta</taxon>
        <taxon>Chrysophyceae</taxon>
        <taxon>Chromulinales</taxon>
        <taxon>Chromulinaceae</taxon>
        <taxon>Spumella</taxon>
    </lineage>
</organism>
<name>A0A7S3HKT4_9STRA</name>
<feature type="region of interest" description="Disordered" evidence="2">
    <location>
        <begin position="267"/>
        <end position="326"/>
    </location>
</feature>
<evidence type="ECO:0000256" key="1">
    <source>
        <dbReference type="SAM" id="Coils"/>
    </source>
</evidence>
<keyword evidence="1" id="KW-0175">Coiled coil</keyword>
<feature type="coiled-coil region" evidence="1">
    <location>
        <begin position="171"/>
        <end position="202"/>
    </location>
</feature>
<dbReference type="EMBL" id="HBIC01052675">
    <property type="protein sequence ID" value="CAE0298133.1"/>
    <property type="molecule type" value="Transcribed_RNA"/>
</dbReference>
<dbReference type="AlphaFoldDB" id="A0A7S3HKT4"/>
<feature type="compositionally biased region" description="Basic residues" evidence="2">
    <location>
        <begin position="291"/>
        <end position="301"/>
    </location>
</feature>